<dbReference type="EMBL" id="LNZC01000005">
    <property type="protein sequence ID" value="KTD81425.1"/>
    <property type="molecule type" value="Genomic_DNA"/>
</dbReference>
<sequence length="122" mass="13704">MKNINISICIASAIFANTALSQSLAVSNATFIEWALTYQDNWIDFQNKFPHTAHFVISVKDEFIFNNKRLHSDRITMICDNHYSTIAPGESGSCDLDMQKQLRLMIAANDYQNGAQGTVIVD</sequence>
<evidence type="ECO:0000256" key="1">
    <source>
        <dbReference type="SAM" id="SignalP"/>
    </source>
</evidence>
<keyword evidence="3" id="KW-1185">Reference proteome</keyword>
<organism evidence="2 3">
    <name type="scientific">Legionella worsleiensis</name>
    <dbReference type="NCBI Taxonomy" id="45076"/>
    <lineage>
        <taxon>Bacteria</taxon>
        <taxon>Pseudomonadati</taxon>
        <taxon>Pseudomonadota</taxon>
        <taxon>Gammaproteobacteria</taxon>
        <taxon>Legionellales</taxon>
        <taxon>Legionellaceae</taxon>
        <taxon>Legionella</taxon>
    </lineage>
</organism>
<proteinExistence type="predicted"/>
<dbReference type="PATRIC" id="fig|45076.6.peg.770"/>
<evidence type="ECO:0000313" key="2">
    <source>
        <dbReference type="EMBL" id="KTD81425.1"/>
    </source>
</evidence>
<dbReference type="STRING" id="45076.Lwor_0702"/>
<accession>A0A0W1AJA0</accession>
<protein>
    <submittedName>
        <fullName evidence="2">Uncharacterized protein</fullName>
    </submittedName>
</protein>
<feature type="signal peptide" evidence="1">
    <location>
        <begin position="1"/>
        <end position="21"/>
    </location>
</feature>
<dbReference type="AlphaFoldDB" id="A0A0W1AJA0"/>
<evidence type="ECO:0000313" key="3">
    <source>
        <dbReference type="Proteomes" id="UP000054662"/>
    </source>
</evidence>
<gene>
    <name evidence="2" type="ORF">Lwor_0702</name>
</gene>
<reference evidence="2 3" key="1">
    <citation type="submission" date="2015-11" db="EMBL/GenBank/DDBJ databases">
        <title>Genomic analysis of 38 Legionella species identifies large and diverse effector repertoires.</title>
        <authorList>
            <person name="Burstein D."/>
            <person name="Amaro F."/>
            <person name="Zusman T."/>
            <person name="Lifshitz Z."/>
            <person name="Cohen O."/>
            <person name="Gilbert J.A."/>
            <person name="Pupko T."/>
            <person name="Shuman H.A."/>
            <person name="Segal G."/>
        </authorList>
    </citation>
    <scope>NUCLEOTIDE SEQUENCE [LARGE SCALE GENOMIC DNA]</scope>
    <source>
        <strain evidence="2 3">ATCC 49508</strain>
    </source>
</reference>
<dbReference type="Proteomes" id="UP000054662">
    <property type="component" value="Unassembled WGS sequence"/>
</dbReference>
<keyword evidence="1" id="KW-0732">Signal</keyword>
<dbReference type="RefSeq" id="WP_058492535.1">
    <property type="nucleotide sequence ID" value="NZ_CBCRUR010000010.1"/>
</dbReference>
<comment type="caution">
    <text evidence="2">The sequence shown here is derived from an EMBL/GenBank/DDBJ whole genome shotgun (WGS) entry which is preliminary data.</text>
</comment>
<feature type="chain" id="PRO_5006919812" evidence="1">
    <location>
        <begin position="22"/>
        <end position="122"/>
    </location>
</feature>
<name>A0A0W1AJA0_9GAMM</name>